<feature type="binding site" evidence="2">
    <location>
        <position position="42"/>
    </location>
    <ligand>
        <name>substrate</name>
    </ligand>
</feature>
<dbReference type="NCBIfam" id="NF011405">
    <property type="entry name" value="PRK14830.1"/>
    <property type="match status" value="1"/>
</dbReference>
<dbReference type="NCBIfam" id="TIGR00055">
    <property type="entry name" value="uppS"/>
    <property type="match status" value="1"/>
</dbReference>
<dbReference type="GO" id="GO:0000287">
    <property type="term" value="F:magnesium ion binding"/>
    <property type="evidence" value="ECO:0007669"/>
    <property type="project" value="UniProtKB-UniRule"/>
</dbReference>
<keyword evidence="2" id="KW-0573">Peptidoglycan synthesis</keyword>
<evidence type="ECO:0000256" key="1">
    <source>
        <dbReference type="ARBA" id="ARBA00022679"/>
    </source>
</evidence>
<comment type="cofactor">
    <cofactor evidence="2">
        <name>Mg(2+)</name>
        <dbReference type="ChEBI" id="CHEBI:18420"/>
    </cofactor>
    <text evidence="2">Binds 2 magnesium ions per subunit.</text>
</comment>
<evidence type="ECO:0000313" key="4">
    <source>
        <dbReference type="Proteomes" id="UP001156601"/>
    </source>
</evidence>
<dbReference type="InterPro" id="IPR036424">
    <property type="entry name" value="UPP_synth-like_sf"/>
</dbReference>
<dbReference type="GO" id="GO:0008834">
    <property type="term" value="F:ditrans,polycis-undecaprenyl-diphosphate synthase [(2E,6E)-farnesyl-diphosphate specific] activity"/>
    <property type="evidence" value="ECO:0007669"/>
    <property type="project" value="UniProtKB-UniRule"/>
</dbReference>
<keyword evidence="2" id="KW-0479">Metal-binding</keyword>
<dbReference type="FunFam" id="3.40.1180.10:FF:000001">
    <property type="entry name" value="(2E,6E)-farnesyl-diphosphate-specific ditrans,polycis-undecaprenyl-diphosphate synthase"/>
    <property type="match status" value="1"/>
</dbReference>
<feature type="binding site" evidence="2">
    <location>
        <position position="34"/>
    </location>
    <ligand>
        <name>substrate</name>
    </ligand>
</feature>
<dbReference type="PANTHER" id="PTHR10291">
    <property type="entry name" value="DEHYDRODOLICHYL DIPHOSPHATE SYNTHASE FAMILY MEMBER"/>
    <property type="match status" value="1"/>
</dbReference>
<keyword evidence="4" id="KW-1185">Reference proteome</keyword>
<comment type="caution">
    <text evidence="3">The sequence shown here is derived from an EMBL/GenBank/DDBJ whole genome shotgun (WGS) entry which is preliminary data.</text>
</comment>
<keyword evidence="2" id="KW-0961">Cell wall biogenesis/degradation</keyword>
<feature type="binding site" evidence="2">
    <location>
        <position position="29"/>
    </location>
    <ligand>
        <name>Mg(2+)</name>
        <dbReference type="ChEBI" id="CHEBI:18420"/>
    </ligand>
</feature>
<feature type="binding site" evidence="2">
    <location>
        <position position="80"/>
    </location>
    <ligand>
        <name>substrate</name>
    </ligand>
</feature>
<dbReference type="GO" id="GO:0005829">
    <property type="term" value="C:cytosol"/>
    <property type="evidence" value="ECO:0007669"/>
    <property type="project" value="TreeGrafter"/>
</dbReference>
<sequence>MGVDKLANDVIDEALGCTKIPKHVAIIMDGNGRWAQVRGKRRTFGHKAGVDAVRASVKYARQSGIQSLTLFAFSSENWKRPKEEVGVLMDLFGLVLKSEVKRLHKNDIRLKVIGDLSSFSESLQKKIHKAEALTANNSALTVNIAANYGGRWDIVNAAKQLISKVQSAEIDSSAITEEVFDQHMSTARLPELDLLIRTGGDHRVSNFLLWQCAYAEFYFTDILWPDFNEDAFKAAVEDFSSRQRRFGLTGEQIMTQDPEHKPC</sequence>
<dbReference type="Pfam" id="PF01255">
    <property type="entry name" value="Prenyltransf"/>
    <property type="match status" value="1"/>
</dbReference>
<feature type="binding site" evidence="2">
    <location>
        <position position="46"/>
    </location>
    <ligand>
        <name>substrate</name>
    </ligand>
</feature>
<reference evidence="3" key="1">
    <citation type="journal article" date="2014" name="Int. J. Syst. Evol. Microbiol.">
        <title>Complete genome sequence of Corynebacterium casei LMG S-19264T (=DSM 44701T), isolated from a smear-ripened cheese.</title>
        <authorList>
            <consortium name="US DOE Joint Genome Institute (JGI-PGF)"/>
            <person name="Walter F."/>
            <person name="Albersmeier A."/>
            <person name="Kalinowski J."/>
            <person name="Ruckert C."/>
        </authorList>
    </citation>
    <scope>NUCLEOTIDE SEQUENCE</scope>
    <source>
        <strain evidence="3">NBRC 110023</strain>
    </source>
</reference>
<dbReference type="InterPro" id="IPR018520">
    <property type="entry name" value="UPP_synth-like_CS"/>
</dbReference>
<keyword evidence="1 2" id="KW-0808">Transferase</keyword>
<dbReference type="PROSITE" id="PS01066">
    <property type="entry name" value="UPP_SYNTHASE"/>
    <property type="match status" value="1"/>
</dbReference>
<feature type="active site" description="Proton acceptor" evidence="2">
    <location>
        <position position="77"/>
    </location>
</feature>
<dbReference type="Proteomes" id="UP001156601">
    <property type="component" value="Unassembled WGS sequence"/>
</dbReference>
<dbReference type="AlphaFoldDB" id="A0AA37WIE3"/>
<feature type="binding site" evidence="2">
    <location>
        <begin position="74"/>
        <end position="76"/>
    </location>
    <ligand>
        <name>substrate</name>
    </ligand>
</feature>
<dbReference type="EC" id="2.5.1.31" evidence="2"/>
<feature type="binding site" evidence="2">
    <location>
        <position position="197"/>
    </location>
    <ligand>
        <name>substrate</name>
    </ligand>
</feature>
<dbReference type="GO" id="GO:0009252">
    <property type="term" value="P:peptidoglycan biosynthetic process"/>
    <property type="evidence" value="ECO:0007669"/>
    <property type="project" value="UniProtKB-UniRule"/>
</dbReference>
<keyword evidence="2" id="KW-0133">Cell shape</keyword>
<proteinExistence type="inferred from homology"/>
<dbReference type="GO" id="GO:0016094">
    <property type="term" value="P:polyprenol biosynthetic process"/>
    <property type="evidence" value="ECO:0007669"/>
    <property type="project" value="TreeGrafter"/>
</dbReference>
<dbReference type="InterPro" id="IPR001441">
    <property type="entry name" value="UPP_synth-like"/>
</dbReference>
<dbReference type="Gene3D" id="3.40.1180.10">
    <property type="entry name" value="Decaprenyl diphosphate synthase-like"/>
    <property type="match status" value="1"/>
</dbReference>
<protein>
    <recommendedName>
        <fullName evidence="2">Ditrans,polycis-undecaprenyl-diphosphate synthase ((2E,6E)-farnesyl-diphosphate specific)</fullName>
        <ecNumber evidence="2">2.5.1.31</ecNumber>
    </recommendedName>
    <alternativeName>
        <fullName evidence="2">Ditrans,polycis-undecaprenylcistransferase</fullName>
    </alternativeName>
    <alternativeName>
        <fullName evidence="2">Undecaprenyl diphosphate synthase</fullName>
        <shortName evidence="2">UDS</shortName>
    </alternativeName>
    <alternativeName>
        <fullName evidence="2">Undecaprenyl pyrophosphate synthase</fullName>
        <shortName evidence="2">UPP synthase</shortName>
    </alternativeName>
</protein>
<feature type="binding site" evidence="2">
    <location>
        <begin position="30"/>
        <end position="33"/>
    </location>
    <ligand>
        <name>substrate</name>
    </ligand>
</feature>
<comment type="subunit">
    <text evidence="2">Homodimer.</text>
</comment>
<dbReference type="SUPFAM" id="SSF64005">
    <property type="entry name" value="Undecaprenyl diphosphate synthase"/>
    <property type="match status" value="1"/>
</dbReference>
<organism evidence="3 4">
    <name type="scientific">Agaribacter marinus</name>
    <dbReference type="NCBI Taxonomy" id="1431249"/>
    <lineage>
        <taxon>Bacteria</taxon>
        <taxon>Pseudomonadati</taxon>
        <taxon>Pseudomonadota</taxon>
        <taxon>Gammaproteobacteria</taxon>
        <taxon>Alteromonadales</taxon>
        <taxon>Alteromonadaceae</taxon>
        <taxon>Agaribacter</taxon>
    </lineage>
</organism>
<evidence type="ECO:0000313" key="3">
    <source>
        <dbReference type="EMBL" id="GLR70832.1"/>
    </source>
</evidence>
<evidence type="ECO:0000256" key="2">
    <source>
        <dbReference type="HAMAP-Rule" id="MF_01139"/>
    </source>
</evidence>
<keyword evidence="2" id="KW-0460">Magnesium</keyword>
<dbReference type="EMBL" id="BSOT01000005">
    <property type="protein sequence ID" value="GLR70832.1"/>
    <property type="molecule type" value="Genomic_DNA"/>
</dbReference>
<comment type="catalytic activity">
    <reaction evidence="2">
        <text>8 isopentenyl diphosphate + (2E,6E)-farnesyl diphosphate = di-trans,octa-cis-undecaprenyl diphosphate + 8 diphosphate</text>
        <dbReference type="Rhea" id="RHEA:27551"/>
        <dbReference type="ChEBI" id="CHEBI:33019"/>
        <dbReference type="ChEBI" id="CHEBI:58405"/>
        <dbReference type="ChEBI" id="CHEBI:128769"/>
        <dbReference type="ChEBI" id="CHEBI:175763"/>
        <dbReference type="EC" id="2.5.1.31"/>
    </reaction>
</comment>
<dbReference type="PANTHER" id="PTHR10291:SF0">
    <property type="entry name" value="DEHYDRODOLICHYL DIPHOSPHATE SYNTHASE 2"/>
    <property type="match status" value="1"/>
</dbReference>
<comment type="similarity">
    <text evidence="2">Belongs to the UPP synthase family.</text>
</comment>
<dbReference type="RefSeq" id="WP_284217110.1">
    <property type="nucleotide sequence ID" value="NZ_BSOT01000005.1"/>
</dbReference>
<feature type="binding site" evidence="2">
    <location>
        <begin position="203"/>
        <end position="205"/>
    </location>
    <ligand>
        <name>substrate</name>
    </ligand>
</feature>
<comment type="function">
    <text evidence="2">Catalyzes the sequential condensation of isopentenyl diphosphate (IPP) with (2E,6E)-farnesyl diphosphate (E,E-FPP) to yield (2Z,6Z,10Z,14Z,18Z,22Z,26Z,30Z,34E,38E)-undecaprenyl diphosphate (di-trans,octa-cis-UPP). UPP is the precursor of glycosyl carrier lipid in the biosynthesis of bacterial cell wall polysaccharide components such as peptidoglycan and lipopolysaccharide.</text>
</comment>
<dbReference type="GO" id="GO:0071555">
    <property type="term" value="P:cell wall organization"/>
    <property type="evidence" value="ECO:0007669"/>
    <property type="project" value="UniProtKB-KW"/>
</dbReference>
<feature type="binding site" evidence="2">
    <location>
        <position position="216"/>
    </location>
    <ligand>
        <name>Mg(2+)</name>
        <dbReference type="ChEBI" id="CHEBI:18420"/>
    </ligand>
</feature>
<accession>A0AA37WIE3</accession>
<reference evidence="3" key="2">
    <citation type="submission" date="2023-01" db="EMBL/GenBank/DDBJ databases">
        <title>Draft genome sequence of Agaribacter marinus strain NBRC 110023.</title>
        <authorList>
            <person name="Sun Q."/>
            <person name="Mori K."/>
        </authorList>
    </citation>
    <scope>NUCLEOTIDE SEQUENCE</scope>
    <source>
        <strain evidence="3">NBRC 110023</strain>
    </source>
</reference>
<dbReference type="CDD" id="cd00475">
    <property type="entry name" value="Cis_IPPS"/>
    <property type="match status" value="1"/>
</dbReference>
<feature type="active site" evidence="2">
    <location>
        <position position="29"/>
    </location>
</feature>
<dbReference type="HAMAP" id="MF_01139">
    <property type="entry name" value="ISPT"/>
    <property type="match status" value="1"/>
</dbReference>
<gene>
    <name evidence="2 3" type="primary">uppS</name>
    <name evidence="3" type="ORF">GCM10007852_17400</name>
</gene>
<dbReference type="GO" id="GO:0008360">
    <property type="term" value="P:regulation of cell shape"/>
    <property type="evidence" value="ECO:0007669"/>
    <property type="project" value="UniProtKB-KW"/>
</dbReference>
<feature type="binding site" evidence="2">
    <location>
        <position position="78"/>
    </location>
    <ligand>
        <name>substrate</name>
    </ligand>
</feature>
<name>A0AA37WIE3_9ALTE</name>